<protein>
    <submittedName>
        <fullName evidence="1">DUF4250 domain-containing protein</fullName>
    </submittedName>
</protein>
<dbReference type="Pfam" id="PF14056">
    <property type="entry name" value="DUF4250"/>
    <property type="match status" value="1"/>
</dbReference>
<reference evidence="1 2" key="1">
    <citation type="submission" date="2018-02" db="EMBL/GenBank/DDBJ databases">
        <title>Complete genome sequencing of Faecalibacterium prausnitzii strains isolated from the human gut.</title>
        <authorList>
            <person name="Fitzgerald B.C."/>
            <person name="Shkoporov A.N."/>
            <person name="Ross P.R."/>
            <person name="Hill C."/>
        </authorList>
    </citation>
    <scope>NUCLEOTIDE SEQUENCE [LARGE SCALE GENOMIC DNA]</scope>
    <source>
        <strain evidence="1 2">APC942/8-14-2</strain>
    </source>
</reference>
<gene>
    <name evidence="1" type="ORF">C4N25_03115</name>
</gene>
<dbReference type="RefSeq" id="WP_112114932.1">
    <property type="nucleotide sequence ID" value="NZ_PRKZ01000001.1"/>
</dbReference>
<dbReference type="AlphaFoldDB" id="A0A329TU10"/>
<comment type="caution">
    <text evidence="1">The sequence shown here is derived from an EMBL/GenBank/DDBJ whole genome shotgun (WGS) entry which is preliminary data.</text>
</comment>
<dbReference type="Proteomes" id="UP000251634">
    <property type="component" value="Unassembled WGS sequence"/>
</dbReference>
<sequence>MALPSDPIMLLSVVNLKLRDFYPSLDALCDDLDADQAALCASLAAVGYEYDAARNQFV</sequence>
<dbReference type="EMBL" id="PRKZ01000001">
    <property type="protein sequence ID" value="RAW52410.1"/>
    <property type="molecule type" value="Genomic_DNA"/>
</dbReference>
<accession>A0A329TU10</accession>
<dbReference type="InterPro" id="IPR025346">
    <property type="entry name" value="DUF4250"/>
</dbReference>
<evidence type="ECO:0000313" key="2">
    <source>
        <dbReference type="Proteomes" id="UP000251634"/>
    </source>
</evidence>
<evidence type="ECO:0000313" key="1">
    <source>
        <dbReference type="EMBL" id="RAW52410.1"/>
    </source>
</evidence>
<proteinExistence type="predicted"/>
<organism evidence="1 2">
    <name type="scientific">Faecalibacterium prausnitzii</name>
    <dbReference type="NCBI Taxonomy" id="853"/>
    <lineage>
        <taxon>Bacteria</taxon>
        <taxon>Bacillati</taxon>
        <taxon>Bacillota</taxon>
        <taxon>Clostridia</taxon>
        <taxon>Eubacteriales</taxon>
        <taxon>Oscillospiraceae</taxon>
        <taxon>Faecalibacterium</taxon>
    </lineage>
</organism>
<name>A0A329TU10_9FIRM</name>